<evidence type="ECO:0000313" key="1">
    <source>
        <dbReference type="EMBL" id="RIY34514.1"/>
    </source>
</evidence>
<accession>A0A3A1YE94</accession>
<dbReference type="AlphaFoldDB" id="A0A3A1YE94"/>
<evidence type="ECO:0000313" key="2">
    <source>
        <dbReference type="Proteomes" id="UP000265691"/>
    </source>
</evidence>
<keyword evidence="2" id="KW-1185">Reference proteome</keyword>
<name>A0A3A1YE94_9GAMM</name>
<dbReference type="Proteomes" id="UP000265691">
    <property type="component" value="Unassembled WGS sequence"/>
</dbReference>
<dbReference type="EMBL" id="NRHC01000002">
    <property type="protein sequence ID" value="RIY34514.1"/>
    <property type="molecule type" value="Genomic_DNA"/>
</dbReference>
<comment type="caution">
    <text evidence="1">The sequence shown here is derived from an EMBL/GenBank/DDBJ whole genome shotgun (WGS) entry which is preliminary data.</text>
</comment>
<reference evidence="1 2" key="1">
    <citation type="submission" date="2017-08" db="EMBL/GenBank/DDBJ databases">
        <title>Reclassification of Bisgaard taxon 37 and 44.</title>
        <authorList>
            <person name="Christensen H."/>
        </authorList>
    </citation>
    <scope>NUCLEOTIDE SEQUENCE [LARGE SCALE GENOMIC DNA]</scope>
    <source>
        <strain evidence="1 2">B96_3</strain>
    </source>
</reference>
<gene>
    <name evidence="1" type="ORF">CKF54_00520</name>
</gene>
<proteinExistence type="predicted"/>
<dbReference type="Gene3D" id="2.60.40.3940">
    <property type="match status" value="1"/>
</dbReference>
<organism evidence="1 2">
    <name type="scientific">Psittacicella hinzii</name>
    <dbReference type="NCBI Taxonomy" id="2028575"/>
    <lineage>
        <taxon>Bacteria</taxon>
        <taxon>Pseudomonadati</taxon>
        <taxon>Pseudomonadota</taxon>
        <taxon>Gammaproteobacteria</taxon>
        <taxon>Pasteurellales</taxon>
        <taxon>Psittacicellaceae</taxon>
        <taxon>Psittacicella</taxon>
    </lineage>
</organism>
<protein>
    <submittedName>
        <fullName evidence="1">Uncharacterized protein</fullName>
    </submittedName>
</protein>
<sequence length="239" mass="27217">MDVFDSWQGSIIDSLTLKPDAVTYKIKGQVCFGNEYKTLYYTTRNGADAGSETIWTTDYNFTFDFETVYTDRGGNNTAGTHSLAYYERDLTAFQSDKTADDIPKEEKQLVTLSFLKKLIAMATYIVSSPRKFDFNSDKTIEQAKKGNVVEQWNFNFLALKVKFGYVTATGDTSKIDFTVPFSKVCFGVWFSCYAKTTGNKCNVRLSTENTVLMKDGFTVVHDEKLDNTRVQYRWFAIGF</sequence>